<dbReference type="Gene3D" id="3.30.70.330">
    <property type="match status" value="1"/>
</dbReference>
<dbReference type="InterPro" id="IPR000504">
    <property type="entry name" value="RRM_dom"/>
</dbReference>
<feature type="compositionally biased region" description="Low complexity" evidence="2">
    <location>
        <begin position="66"/>
        <end position="84"/>
    </location>
</feature>
<dbReference type="PROSITE" id="PS50102">
    <property type="entry name" value="RRM"/>
    <property type="match status" value="1"/>
</dbReference>
<dbReference type="EMBL" id="CAMXCT030003484">
    <property type="protein sequence ID" value="CAL4792059.1"/>
    <property type="molecule type" value="Genomic_DNA"/>
</dbReference>
<feature type="compositionally biased region" description="Polar residues" evidence="2">
    <location>
        <begin position="143"/>
        <end position="158"/>
    </location>
</feature>
<evidence type="ECO:0000256" key="2">
    <source>
        <dbReference type="SAM" id="MobiDB-lite"/>
    </source>
</evidence>
<dbReference type="AlphaFoldDB" id="A0A9P1D5L8"/>
<dbReference type="InterPro" id="IPR035979">
    <property type="entry name" value="RBD_domain_sf"/>
</dbReference>
<organism evidence="4">
    <name type="scientific">Cladocopium goreaui</name>
    <dbReference type="NCBI Taxonomy" id="2562237"/>
    <lineage>
        <taxon>Eukaryota</taxon>
        <taxon>Sar</taxon>
        <taxon>Alveolata</taxon>
        <taxon>Dinophyceae</taxon>
        <taxon>Suessiales</taxon>
        <taxon>Symbiodiniaceae</taxon>
        <taxon>Cladocopium</taxon>
    </lineage>
</organism>
<gene>
    <name evidence="4" type="ORF">C1SCF055_LOCUS30520</name>
</gene>
<accession>A0A9P1D5L8</accession>
<keyword evidence="1" id="KW-0694">RNA-binding</keyword>
<protein>
    <submittedName>
        <fullName evidence="5">RNA-binding protein rnp24</fullName>
    </submittedName>
</protein>
<evidence type="ECO:0000313" key="5">
    <source>
        <dbReference type="EMBL" id="CAL4792059.1"/>
    </source>
</evidence>
<comment type="caution">
    <text evidence="4">The sequence shown here is derived from an EMBL/GenBank/DDBJ whole genome shotgun (WGS) entry which is preliminary data.</text>
</comment>
<dbReference type="EMBL" id="CAMXCT020003484">
    <property type="protein sequence ID" value="CAL1158122.1"/>
    <property type="molecule type" value="Genomic_DNA"/>
</dbReference>
<feature type="region of interest" description="Disordered" evidence="2">
    <location>
        <begin position="1"/>
        <end position="93"/>
    </location>
</feature>
<sequence>MAEPDIYGDLCADLPPTPAVASAPASAAPAPRSEAPAPRKAFRARNLVWKPPTDGVSKALEKSEPGSGTSCASGASGTSASGNGPCDTNSTSQKVEVIDLESLEELQVLNTSSFTAPAPSAVPSAGSTSTAKSPEKPTAESPAATSGSGSQGAPTTGGSTEGSDDKDAASSSLPGQDYSEFIPVERCRGRNLGKIPVETETEATQVASKDPDELQVLNASAASMPDGLDIYGDLCSDLPRTSAQGLAAGSPGKPFRRPRARNLVWKAENPSRPPKDPKVKDDSKAHQVHEVEDDVQLDAAPLQTQQQEAALQKVLAEEAAPHPVPAPGSPVSEEVEDSDDDGSVHLGEVLASQTAARAPPGGPANAVPGSHWTTPVPVVPCAQRPHEGFLLLAGVPGWLTDAELRKHASQFGQVRNLRTLCDSKGKSVGILLLEYSDIQSVRRATEADGICRMRMLQGFGIVPRVMSVSSELHGALCRPAGANLAPWPDGGGCGEELRQKLMDAFGVQPVGSKKRSKAEEAANLTEEIKKLKGVPLASIPAREAPKESKAGEDWAKKLKTMKGAVHPEPKEDGADWAKKLKTLKGAVHPSAPLAPPAPPVAPAVSLAPATPEASTVSWAQKLKKLKGAVNSHNGRG</sequence>
<name>A0A9P1D5L8_9DINO</name>
<evidence type="ECO:0000256" key="1">
    <source>
        <dbReference type="PROSITE-ProRule" id="PRU00176"/>
    </source>
</evidence>
<evidence type="ECO:0000313" key="6">
    <source>
        <dbReference type="Proteomes" id="UP001152797"/>
    </source>
</evidence>
<feature type="compositionally biased region" description="Low complexity" evidence="2">
    <location>
        <begin position="111"/>
        <end position="131"/>
    </location>
</feature>
<dbReference type="EMBL" id="CAMXCT010003484">
    <property type="protein sequence ID" value="CAI4004747.1"/>
    <property type="molecule type" value="Genomic_DNA"/>
</dbReference>
<dbReference type="InterPro" id="IPR012677">
    <property type="entry name" value="Nucleotide-bd_a/b_plait_sf"/>
</dbReference>
<feature type="compositionally biased region" description="Basic and acidic residues" evidence="2">
    <location>
        <begin position="273"/>
        <end position="288"/>
    </location>
</feature>
<proteinExistence type="predicted"/>
<dbReference type="SUPFAM" id="SSF54928">
    <property type="entry name" value="RNA-binding domain, RBD"/>
    <property type="match status" value="1"/>
</dbReference>
<evidence type="ECO:0000313" key="4">
    <source>
        <dbReference type="EMBL" id="CAI4004747.1"/>
    </source>
</evidence>
<reference evidence="4" key="1">
    <citation type="submission" date="2022-10" db="EMBL/GenBank/DDBJ databases">
        <authorList>
            <person name="Chen Y."/>
            <person name="Dougan E. K."/>
            <person name="Chan C."/>
            <person name="Rhodes N."/>
            <person name="Thang M."/>
        </authorList>
    </citation>
    <scope>NUCLEOTIDE SEQUENCE</scope>
</reference>
<dbReference type="Proteomes" id="UP001152797">
    <property type="component" value="Unassembled WGS sequence"/>
</dbReference>
<feature type="region of interest" description="Disordered" evidence="2">
    <location>
        <begin position="111"/>
        <end position="191"/>
    </location>
</feature>
<keyword evidence="6" id="KW-1185">Reference proteome</keyword>
<feature type="compositionally biased region" description="Low complexity" evidence="2">
    <location>
        <begin position="19"/>
        <end position="38"/>
    </location>
</feature>
<reference evidence="5 6" key="2">
    <citation type="submission" date="2024-05" db="EMBL/GenBank/DDBJ databases">
        <authorList>
            <person name="Chen Y."/>
            <person name="Shah S."/>
            <person name="Dougan E. K."/>
            <person name="Thang M."/>
            <person name="Chan C."/>
        </authorList>
    </citation>
    <scope>NUCLEOTIDE SEQUENCE [LARGE SCALE GENOMIC DNA]</scope>
</reference>
<dbReference type="OrthoDB" id="439539at2759"/>
<dbReference type="GO" id="GO:0003723">
    <property type="term" value="F:RNA binding"/>
    <property type="evidence" value="ECO:0007669"/>
    <property type="project" value="UniProtKB-UniRule"/>
</dbReference>
<feature type="region of interest" description="Disordered" evidence="2">
    <location>
        <begin position="240"/>
        <end position="288"/>
    </location>
</feature>
<feature type="domain" description="RRM" evidence="3">
    <location>
        <begin position="388"/>
        <end position="473"/>
    </location>
</feature>
<dbReference type="CDD" id="cd00590">
    <property type="entry name" value="RRM_SF"/>
    <property type="match status" value="1"/>
</dbReference>
<evidence type="ECO:0000259" key="3">
    <source>
        <dbReference type="PROSITE" id="PS50102"/>
    </source>
</evidence>
<feature type="region of interest" description="Disordered" evidence="2">
    <location>
        <begin position="320"/>
        <end position="341"/>
    </location>
</feature>